<reference evidence="2 3" key="1">
    <citation type="submission" date="2019-02" db="EMBL/GenBank/DDBJ databases">
        <title>Deep-cultivation of Planctomycetes and their phenomic and genomic characterization uncovers novel biology.</title>
        <authorList>
            <person name="Wiegand S."/>
            <person name="Jogler M."/>
            <person name="Boedeker C."/>
            <person name="Pinto D."/>
            <person name="Vollmers J."/>
            <person name="Rivas-Marin E."/>
            <person name="Kohn T."/>
            <person name="Peeters S.H."/>
            <person name="Heuer A."/>
            <person name="Rast P."/>
            <person name="Oberbeckmann S."/>
            <person name="Bunk B."/>
            <person name="Jeske O."/>
            <person name="Meyerdierks A."/>
            <person name="Storesund J.E."/>
            <person name="Kallscheuer N."/>
            <person name="Luecker S."/>
            <person name="Lage O.M."/>
            <person name="Pohl T."/>
            <person name="Merkel B.J."/>
            <person name="Hornburger P."/>
            <person name="Mueller R.-W."/>
            <person name="Bruemmer F."/>
            <person name="Labrenz M."/>
            <person name="Spormann A.M."/>
            <person name="Op den Camp H."/>
            <person name="Overmann J."/>
            <person name="Amann R."/>
            <person name="Jetten M.S.M."/>
            <person name="Mascher T."/>
            <person name="Medema M.H."/>
            <person name="Devos D.P."/>
            <person name="Kaster A.-K."/>
            <person name="Ovreas L."/>
            <person name="Rohde M."/>
            <person name="Galperin M.Y."/>
            <person name="Jogler C."/>
        </authorList>
    </citation>
    <scope>NUCLEOTIDE SEQUENCE [LARGE SCALE GENOMIC DNA]</scope>
    <source>
        <strain evidence="2 3">CA12</strain>
    </source>
</reference>
<dbReference type="AlphaFoldDB" id="A0A517P819"/>
<dbReference type="Proteomes" id="UP000318741">
    <property type="component" value="Chromosome"/>
</dbReference>
<evidence type="ECO:0000256" key="1">
    <source>
        <dbReference type="SAM" id="MobiDB-lite"/>
    </source>
</evidence>
<dbReference type="RefSeq" id="WP_145358403.1">
    <property type="nucleotide sequence ID" value="NZ_CP036265.1"/>
</dbReference>
<evidence type="ECO:0000313" key="2">
    <source>
        <dbReference type="EMBL" id="QDT15519.1"/>
    </source>
</evidence>
<evidence type="ECO:0000313" key="3">
    <source>
        <dbReference type="Proteomes" id="UP000318741"/>
    </source>
</evidence>
<keyword evidence="3" id="KW-1185">Reference proteome</keyword>
<feature type="region of interest" description="Disordered" evidence="1">
    <location>
        <begin position="1"/>
        <end position="62"/>
    </location>
</feature>
<organism evidence="2 3">
    <name type="scientific">Alienimonas californiensis</name>
    <dbReference type="NCBI Taxonomy" id="2527989"/>
    <lineage>
        <taxon>Bacteria</taxon>
        <taxon>Pseudomonadati</taxon>
        <taxon>Planctomycetota</taxon>
        <taxon>Planctomycetia</taxon>
        <taxon>Planctomycetales</taxon>
        <taxon>Planctomycetaceae</taxon>
        <taxon>Alienimonas</taxon>
    </lineage>
</organism>
<name>A0A517P819_9PLAN</name>
<protein>
    <submittedName>
        <fullName evidence="2">Uncharacterized protein</fullName>
    </submittedName>
</protein>
<dbReference type="KEGG" id="acaf:CA12_16040"/>
<proteinExistence type="predicted"/>
<dbReference type="EMBL" id="CP036265">
    <property type="protein sequence ID" value="QDT15519.1"/>
    <property type="molecule type" value="Genomic_DNA"/>
</dbReference>
<accession>A0A517P819</accession>
<gene>
    <name evidence="2" type="ORF">CA12_16040</name>
</gene>
<sequence>MTVHTGTVHGRLIQLDDAPDLPDGQRVRVTVEPADDSPDDTCPDRTPATPAVGPPVEDWTAA</sequence>